<dbReference type="PANTHER" id="PTHR38019">
    <property type="entry name" value="KDA ANTIGEN P200, PUTATIVE-RELATED"/>
    <property type="match status" value="1"/>
</dbReference>
<dbReference type="Proteomes" id="UP000692954">
    <property type="component" value="Unassembled WGS sequence"/>
</dbReference>
<proteinExistence type="predicted"/>
<feature type="coiled-coil region" evidence="1">
    <location>
        <begin position="158"/>
        <end position="235"/>
    </location>
</feature>
<keyword evidence="4" id="KW-1185">Reference proteome</keyword>
<sequence length="540" mass="65007">MNLNENALLQLSTRIAAPRRATVFSYSKKGLNLRPDSPKTREACLAMGYDASIFKLKKLEEFGGPNVPESVQKMRYDHYVRKMEITFKEISKKRKQIIKKNKGLQNIQLEKSFHRDEGLVNDLIEVYNKKMVNLKIEEEEGNNSYESYDEEDPLLVLEEQLEKEIRKYKRALGVKAKEIHHQLENEKRRHQLQEEMEEREKKIAELNEKIKKEKLLKKKKKFEAAQKKINDIKNKERLFNLKQIDERKRQLERFEELGRKLKFDEQIKKKEIEEHEKSLRQKFETVRANKKKFDKFMEDKMTLTLSHLQVKQNECNTNKEKFTWESKLEKLTMRSSHYDEKLRKIKLQTEQKEAEAIQKVVEKMHNKEQDLQMLEKQKQMSEQAKIKEEHSKQKKAQDCLKRIQSMQLQRVSDLEKKFLDQDELSSRRKDEQDFQKNLKKEKMKIKQQDLIENYQRQERLKDLRFKQVIKDNQQLNEQKSLEKLSMELVRKAQQELQRKLKQENEHLDKSLVSVSQADNKQMGNLVQQLEKSLMQYSQLI</sequence>
<evidence type="ECO:0000256" key="1">
    <source>
        <dbReference type="SAM" id="Coils"/>
    </source>
</evidence>
<reference evidence="3" key="1">
    <citation type="submission" date="2021-01" db="EMBL/GenBank/DDBJ databases">
        <authorList>
            <consortium name="Genoscope - CEA"/>
            <person name="William W."/>
        </authorList>
    </citation>
    <scope>NUCLEOTIDE SEQUENCE</scope>
</reference>
<evidence type="ECO:0000313" key="4">
    <source>
        <dbReference type="Proteomes" id="UP000692954"/>
    </source>
</evidence>
<evidence type="ECO:0000313" key="3">
    <source>
        <dbReference type="EMBL" id="CAD8103974.1"/>
    </source>
</evidence>
<protein>
    <submittedName>
        <fullName evidence="3">Uncharacterized protein</fullName>
    </submittedName>
</protein>
<dbReference type="PANTHER" id="PTHR38019:SF1">
    <property type="entry name" value="N-ACETYLTRANSFERASE DOMAIN-CONTAINING PROTEIN"/>
    <property type="match status" value="1"/>
</dbReference>
<dbReference type="OrthoDB" id="306975at2759"/>
<organism evidence="3 4">
    <name type="scientific">Paramecium sonneborni</name>
    <dbReference type="NCBI Taxonomy" id="65129"/>
    <lineage>
        <taxon>Eukaryota</taxon>
        <taxon>Sar</taxon>
        <taxon>Alveolata</taxon>
        <taxon>Ciliophora</taxon>
        <taxon>Intramacronucleata</taxon>
        <taxon>Oligohymenophorea</taxon>
        <taxon>Peniculida</taxon>
        <taxon>Parameciidae</taxon>
        <taxon>Paramecium</taxon>
    </lineage>
</organism>
<keyword evidence="1" id="KW-0175">Coiled coil</keyword>
<dbReference type="EMBL" id="CAJJDN010000081">
    <property type="protein sequence ID" value="CAD8103974.1"/>
    <property type="molecule type" value="Genomic_DNA"/>
</dbReference>
<comment type="caution">
    <text evidence="3">The sequence shown here is derived from an EMBL/GenBank/DDBJ whole genome shotgun (WGS) entry which is preliminary data.</text>
</comment>
<feature type="region of interest" description="Disordered" evidence="2">
    <location>
        <begin position="378"/>
        <end position="397"/>
    </location>
</feature>
<gene>
    <name evidence="3" type="ORF">PSON_ATCC_30995.1.T0810112</name>
</gene>
<accession>A0A8S1PM90</accession>
<dbReference type="AlphaFoldDB" id="A0A8S1PM90"/>
<name>A0A8S1PM90_9CILI</name>
<evidence type="ECO:0000256" key="2">
    <source>
        <dbReference type="SAM" id="MobiDB-lite"/>
    </source>
</evidence>